<evidence type="ECO:0000313" key="1">
    <source>
        <dbReference type="EMBL" id="GCB85783.1"/>
    </source>
</evidence>
<dbReference type="STRING" id="75743.A0A401QKD8"/>
<evidence type="ECO:0000313" key="2">
    <source>
        <dbReference type="Proteomes" id="UP000288216"/>
    </source>
</evidence>
<gene>
    <name evidence="1" type="ORF">scyTo_0026480</name>
</gene>
<dbReference type="OrthoDB" id="10014838at2759"/>
<sequence>CTEEMKAPGEEIPKPKICYNVEFIFDADARVAITIYYQATEEFQNGCARRVLSCKACVV</sequence>
<protein>
    <submittedName>
        <fullName evidence="1">Uncharacterized protein</fullName>
    </submittedName>
</protein>
<dbReference type="AlphaFoldDB" id="A0A401QKD8"/>
<dbReference type="EMBL" id="BFAA01203722">
    <property type="protein sequence ID" value="GCB85783.1"/>
    <property type="molecule type" value="Genomic_DNA"/>
</dbReference>
<proteinExistence type="predicted"/>
<feature type="non-terminal residue" evidence="1">
    <location>
        <position position="1"/>
    </location>
</feature>
<name>A0A401QKD8_SCYTO</name>
<reference evidence="1 2" key="1">
    <citation type="journal article" date="2018" name="Nat. Ecol. Evol.">
        <title>Shark genomes provide insights into elasmobranch evolution and the origin of vertebrates.</title>
        <authorList>
            <person name="Hara Y"/>
            <person name="Yamaguchi K"/>
            <person name="Onimaru K"/>
            <person name="Kadota M"/>
            <person name="Koyanagi M"/>
            <person name="Keeley SD"/>
            <person name="Tatsumi K"/>
            <person name="Tanaka K"/>
            <person name="Motone F"/>
            <person name="Kageyama Y"/>
            <person name="Nozu R"/>
            <person name="Adachi N"/>
            <person name="Nishimura O"/>
            <person name="Nakagawa R"/>
            <person name="Tanegashima C"/>
            <person name="Kiyatake I"/>
            <person name="Matsumoto R"/>
            <person name="Murakumo K"/>
            <person name="Nishida K"/>
            <person name="Terakita A"/>
            <person name="Kuratani S"/>
            <person name="Sato K"/>
            <person name="Hyodo S Kuraku.S."/>
        </authorList>
    </citation>
    <scope>NUCLEOTIDE SEQUENCE [LARGE SCALE GENOMIC DNA]</scope>
</reference>
<keyword evidence="2" id="KW-1185">Reference proteome</keyword>
<comment type="caution">
    <text evidence="1">The sequence shown here is derived from an EMBL/GenBank/DDBJ whole genome shotgun (WGS) entry which is preliminary data.</text>
</comment>
<accession>A0A401QKD8</accession>
<organism evidence="1 2">
    <name type="scientific">Scyliorhinus torazame</name>
    <name type="common">Cloudy catshark</name>
    <name type="synonym">Catulus torazame</name>
    <dbReference type="NCBI Taxonomy" id="75743"/>
    <lineage>
        <taxon>Eukaryota</taxon>
        <taxon>Metazoa</taxon>
        <taxon>Chordata</taxon>
        <taxon>Craniata</taxon>
        <taxon>Vertebrata</taxon>
        <taxon>Chondrichthyes</taxon>
        <taxon>Elasmobranchii</taxon>
        <taxon>Galeomorphii</taxon>
        <taxon>Galeoidea</taxon>
        <taxon>Carcharhiniformes</taxon>
        <taxon>Scyliorhinidae</taxon>
        <taxon>Scyliorhinus</taxon>
    </lineage>
</organism>
<dbReference type="Proteomes" id="UP000288216">
    <property type="component" value="Unassembled WGS sequence"/>
</dbReference>